<comment type="caution">
    <text evidence="1">The sequence shown here is derived from an EMBL/GenBank/DDBJ whole genome shotgun (WGS) entry which is preliminary data.</text>
</comment>
<dbReference type="AlphaFoldDB" id="W1XFT0"/>
<evidence type="ECO:0000313" key="1">
    <source>
        <dbReference type="EMBL" id="ETJ29198.1"/>
    </source>
</evidence>
<protein>
    <submittedName>
        <fullName evidence="1">Uncharacterized protein</fullName>
    </submittedName>
</protein>
<dbReference type="EMBL" id="AZMM01016257">
    <property type="protein sequence ID" value="ETJ29198.1"/>
    <property type="molecule type" value="Genomic_DNA"/>
</dbReference>
<name>W1XFT0_9ZZZZ</name>
<gene>
    <name evidence="1" type="ORF">Q604_UNBC16257G0001</name>
</gene>
<organism evidence="1">
    <name type="scientific">human gut metagenome</name>
    <dbReference type="NCBI Taxonomy" id="408170"/>
    <lineage>
        <taxon>unclassified sequences</taxon>
        <taxon>metagenomes</taxon>
        <taxon>organismal metagenomes</taxon>
    </lineage>
</organism>
<proteinExistence type="predicted"/>
<sequence>MFFLRDGKVTGRENFILENSAYEDDSV</sequence>
<reference evidence="1" key="1">
    <citation type="submission" date="2013-12" db="EMBL/GenBank/DDBJ databases">
        <title>A Varibaculum cambriense genome reconstructed from a premature infant gut community with otherwise low bacterial novelty that shifts toward anaerobic metabolism during the third week of life.</title>
        <authorList>
            <person name="Brown C.T."/>
            <person name="Sharon I."/>
            <person name="Thomas B.C."/>
            <person name="Castelle C.J."/>
            <person name="Morowitz M.J."/>
            <person name="Banfield J.F."/>
        </authorList>
    </citation>
    <scope>NUCLEOTIDE SEQUENCE</scope>
</reference>
<accession>W1XFT0</accession>
<feature type="non-terminal residue" evidence="1">
    <location>
        <position position="27"/>
    </location>
</feature>